<reference evidence="5 6" key="1">
    <citation type="journal article" date="2019" name="Int. J. Syst. Evol. Microbiol.">
        <title>The Global Catalogue of Microorganisms (GCM) 10K type strain sequencing project: providing services to taxonomists for standard genome sequencing and annotation.</title>
        <authorList>
            <consortium name="The Broad Institute Genomics Platform"/>
            <consortium name="The Broad Institute Genome Sequencing Center for Infectious Disease"/>
            <person name="Wu L."/>
            <person name="Ma J."/>
        </authorList>
    </citation>
    <scope>NUCLEOTIDE SEQUENCE [LARGE SCALE GENOMIC DNA]</scope>
    <source>
        <strain evidence="5 6">JCM 16327</strain>
    </source>
</reference>
<dbReference type="EMBL" id="BAAADU010000002">
    <property type="protein sequence ID" value="GAA0659422.1"/>
    <property type="molecule type" value="Genomic_DNA"/>
</dbReference>
<dbReference type="PANTHER" id="PTHR43877:SF1">
    <property type="entry name" value="ACETYLTRANSFERASE"/>
    <property type="match status" value="1"/>
</dbReference>
<dbReference type="InterPro" id="IPR016181">
    <property type="entry name" value="Acyl_CoA_acyltransferase"/>
</dbReference>
<dbReference type="Proteomes" id="UP001500194">
    <property type="component" value="Unassembled WGS sequence"/>
</dbReference>
<proteinExistence type="predicted"/>
<organism evidence="5 6">
    <name type="scientific">Salarchaeum japonicum</name>
    <dbReference type="NCBI Taxonomy" id="555573"/>
    <lineage>
        <taxon>Archaea</taxon>
        <taxon>Methanobacteriati</taxon>
        <taxon>Methanobacteriota</taxon>
        <taxon>Stenosarchaea group</taxon>
        <taxon>Halobacteria</taxon>
        <taxon>Halobacteriales</taxon>
        <taxon>Halobacteriaceae</taxon>
    </lineage>
</organism>
<feature type="domain" description="N-acetyltransferase" evidence="4">
    <location>
        <begin position="9"/>
        <end position="155"/>
    </location>
</feature>
<sequence>MRGQDVSSMHVRPAEKHEEVWLLDRLDEFGMPDPAFRSRDYVFAVDEETGEKAGFGRLRVHSGDDTSVCELTNIGVLPDWRGRGVGAHVIERLVESAQDQGFDRVFSLTTEPAYLEQFGFERIDESTLPEPLVRRLSEVRETEGEDAVPLVLDADAFSVPGRLRRRFRSDEGEDEPQETAEDFGIDADTATYKYDTGG</sequence>
<name>A0AAV3T4D9_9EURY</name>
<accession>A0AAV3T4D9</accession>
<feature type="compositionally biased region" description="Acidic residues" evidence="3">
    <location>
        <begin position="171"/>
        <end position="185"/>
    </location>
</feature>
<dbReference type="PANTHER" id="PTHR43877">
    <property type="entry name" value="AMINOALKYLPHOSPHONATE N-ACETYLTRANSFERASE-RELATED-RELATED"/>
    <property type="match status" value="1"/>
</dbReference>
<evidence type="ECO:0000259" key="4">
    <source>
        <dbReference type="PROSITE" id="PS51186"/>
    </source>
</evidence>
<dbReference type="PROSITE" id="PS51186">
    <property type="entry name" value="GNAT"/>
    <property type="match status" value="1"/>
</dbReference>
<dbReference type="AlphaFoldDB" id="A0AAV3T4D9"/>
<dbReference type="InterPro" id="IPR050832">
    <property type="entry name" value="Bact_Acetyltransf"/>
</dbReference>
<dbReference type="InterPro" id="IPR000182">
    <property type="entry name" value="GNAT_dom"/>
</dbReference>
<evidence type="ECO:0000256" key="1">
    <source>
        <dbReference type="ARBA" id="ARBA00022679"/>
    </source>
</evidence>
<evidence type="ECO:0000313" key="5">
    <source>
        <dbReference type="EMBL" id="GAA0659422.1"/>
    </source>
</evidence>
<gene>
    <name evidence="5" type="ORF">GCM10009019_24920</name>
</gene>
<evidence type="ECO:0000313" key="6">
    <source>
        <dbReference type="Proteomes" id="UP001500194"/>
    </source>
</evidence>
<dbReference type="CDD" id="cd04301">
    <property type="entry name" value="NAT_SF"/>
    <property type="match status" value="1"/>
</dbReference>
<keyword evidence="1" id="KW-0808">Transferase</keyword>
<evidence type="ECO:0000256" key="2">
    <source>
        <dbReference type="ARBA" id="ARBA00023315"/>
    </source>
</evidence>
<keyword evidence="6" id="KW-1185">Reference proteome</keyword>
<dbReference type="Gene3D" id="3.40.630.30">
    <property type="match status" value="1"/>
</dbReference>
<dbReference type="GO" id="GO:0016747">
    <property type="term" value="F:acyltransferase activity, transferring groups other than amino-acyl groups"/>
    <property type="evidence" value="ECO:0007669"/>
    <property type="project" value="InterPro"/>
</dbReference>
<dbReference type="Pfam" id="PF00583">
    <property type="entry name" value="Acetyltransf_1"/>
    <property type="match status" value="1"/>
</dbReference>
<evidence type="ECO:0000256" key="3">
    <source>
        <dbReference type="SAM" id="MobiDB-lite"/>
    </source>
</evidence>
<keyword evidence="2" id="KW-0012">Acyltransferase</keyword>
<protein>
    <submittedName>
        <fullName evidence="5">GNAT family N-acetyltransferase</fullName>
    </submittedName>
</protein>
<dbReference type="SUPFAM" id="SSF55729">
    <property type="entry name" value="Acyl-CoA N-acyltransferases (Nat)"/>
    <property type="match status" value="1"/>
</dbReference>
<comment type="caution">
    <text evidence="5">The sequence shown here is derived from an EMBL/GenBank/DDBJ whole genome shotgun (WGS) entry which is preliminary data.</text>
</comment>
<feature type="region of interest" description="Disordered" evidence="3">
    <location>
        <begin position="167"/>
        <end position="198"/>
    </location>
</feature>